<dbReference type="EMBL" id="GBXM01059018">
    <property type="protein sequence ID" value="JAH49559.1"/>
    <property type="molecule type" value="Transcribed_RNA"/>
</dbReference>
<reference evidence="1" key="2">
    <citation type="journal article" date="2015" name="Fish Shellfish Immunol.">
        <title>Early steps in the European eel (Anguilla anguilla)-Vibrio vulnificus interaction in the gills: Role of the RtxA13 toxin.</title>
        <authorList>
            <person name="Callol A."/>
            <person name="Pajuelo D."/>
            <person name="Ebbesson L."/>
            <person name="Teles M."/>
            <person name="MacKenzie S."/>
            <person name="Amaro C."/>
        </authorList>
    </citation>
    <scope>NUCLEOTIDE SEQUENCE</scope>
</reference>
<organism evidence="1">
    <name type="scientific">Anguilla anguilla</name>
    <name type="common">European freshwater eel</name>
    <name type="synonym">Muraena anguilla</name>
    <dbReference type="NCBI Taxonomy" id="7936"/>
    <lineage>
        <taxon>Eukaryota</taxon>
        <taxon>Metazoa</taxon>
        <taxon>Chordata</taxon>
        <taxon>Craniata</taxon>
        <taxon>Vertebrata</taxon>
        <taxon>Euteleostomi</taxon>
        <taxon>Actinopterygii</taxon>
        <taxon>Neopterygii</taxon>
        <taxon>Teleostei</taxon>
        <taxon>Anguilliformes</taxon>
        <taxon>Anguillidae</taxon>
        <taxon>Anguilla</taxon>
    </lineage>
</organism>
<dbReference type="AlphaFoldDB" id="A0A0E9T7A4"/>
<protein>
    <submittedName>
        <fullName evidence="1">Uncharacterized protein</fullName>
    </submittedName>
</protein>
<sequence length="89" mass="10782">MSCVVCSKHAYLPRPPRFRQCQSNTESLDRTLEKGFCYIRLQLNINSRFVFQQENHTIDHHLNTKNKQDMRSRFIRPEKELIIHFLLHQ</sequence>
<proteinExistence type="predicted"/>
<name>A0A0E9T7A4_ANGAN</name>
<accession>A0A0E9T7A4</accession>
<reference evidence="1" key="1">
    <citation type="submission" date="2014-11" db="EMBL/GenBank/DDBJ databases">
        <authorList>
            <person name="Amaro Gonzalez C."/>
        </authorList>
    </citation>
    <scope>NUCLEOTIDE SEQUENCE</scope>
</reference>
<evidence type="ECO:0000313" key="1">
    <source>
        <dbReference type="EMBL" id="JAH49559.1"/>
    </source>
</evidence>